<evidence type="ECO:0000259" key="1">
    <source>
        <dbReference type="PROSITE" id="PS51819"/>
    </source>
</evidence>
<name>A0ABP8M807_9BACT</name>
<dbReference type="CDD" id="cd07247">
    <property type="entry name" value="SgaA_N_like"/>
    <property type="match status" value="1"/>
</dbReference>
<organism evidence="2 3">
    <name type="scientific">Ravibacter arvi</name>
    <dbReference type="NCBI Taxonomy" id="2051041"/>
    <lineage>
        <taxon>Bacteria</taxon>
        <taxon>Pseudomonadati</taxon>
        <taxon>Bacteroidota</taxon>
        <taxon>Cytophagia</taxon>
        <taxon>Cytophagales</taxon>
        <taxon>Spirosomataceae</taxon>
        <taxon>Ravibacter</taxon>
    </lineage>
</organism>
<comment type="caution">
    <text evidence="2">The sequence shown here is derived from an EMBL/GenBank/DDBJ whole genome shotgun (WGS) entry which is preliminary data.</text>
</comment>
<sequence>MENPQKLKHEQIQYIEFLTADTERIKNFYTTAFNWVFTDYGPNYTAFSGEYVDGGFTTGKPVKGSILVVLYSDDLENTREKVLAAGGVLAQDIFSFPGGRRFQFVDPDGNELAVWSA</sequence>
<dbReference type="PROSITE" id="PS51819">
    <property type="entry name" value="VOC"/>
    <property type="match status" value="1"/>
</dbReference>
<dbReference type="InterPro" id="IPR037523">
    <property type="entry name" value="VOC_core"/>
</dbReference>
<keyword evidence="3" id="KW-1185">Reference proteome</keyword>
<dbReference type="InterPro" id="IPR029068">
    <property type="entry name" value="Glyas_Bleomycin-R_OHBP_Dase"/>
</dbReference>
<proteinExistence type="predicted"/>
<dbReference type="EMBL" id="BAABEY010000033">
    <property type="protein sequence ID" value="GAA4445425.1"/>
    <property type="molecule type" value="Genomic_DNA"/>
</dbReference>
<dbReference type="RefSeq" id="WP_345031977.1">
    <property type="nucleotide sequence ID" value="NZ_BAABEY010000033.1"/>
</dbReference>
<accession>A0ABP8M807</accession>
<dbReference type="Pfam" id="PF00903">
    <property type="entry name" value="Glyoxalase"/>
    <property type="match status" value="1"/>
</dbReference>
<dbReference type="Proteomes" id="UP001501508">
    <property type="component" value="Unassembled WGS sequence"/>
</dbReference>
<dbReference type="SUPFAM" id="SSF54593">
    <property type="entry name" value="Glyoxalase/Bleomycin resistance protein/Dihydroxybiphenyl dioxygenase"/>
    <property type="match status" value="1"/>
</dbReference>
<evidence type="ECO:0000313" key="3">
    <source>
        <dbReference type="Proteomes" id="UP001501508"/>
    </source>
</evidence>
<dbReference type="Gene3D" id="3.10.180.10">
    <property type="entry name" value="2,3-Dihydroxybiphenyl 1,2-Dioxygenase, domain 1"/>
    <property type="match status" value="1"/>
</dbReference>
<feature type="domain" description="VOC" evidence="1">
    <location>
        <begin position="11"/>
        <end position="117"/>
    </location>
</feature>
<gene>
    <name evidence="2" type="ORF">GCM10023091_37100</name>
</gene>
<dbReference type="InterPro" id="IPR004360">
    <property type="entry name" value="Glyas_Fos-R_dOase_dom"/>
</dbReference>
<protein>
    <submittedName>
        <fullName evidence="2">VOC family protein</fullName>
    </submittedName>
</protein>
<dbReference type="PANTHER" id="PTHR33993">
    <property type="entry name" value="GLYOXALASE-RELATED"/>
    <property type="match status" value="1"/>
</dbReference>
<dbReference type="InterPro" id="IPR052164">
    <property type="entry name" value="Anthracycline_SecMetBiosynth"/>
</dbReference>
<evidence type="ECO:0000313" key="2">
    <source>
        <dbReference type="EMBL" id="GAA4445425.1"/>
    </source>
</evidence>
<dbReference type="PANTHER" id="PTHR33993:SF1">
    <property type="entry name" value="GLYOXALASE FAMILY PROTEIN"/>
    <property type="match status" value="1"/>
</dbReference>
<reference evidence="3" key="1">
    <citation type="journal article" date="2019" name="Int. J. Syst. Evol. Microbiol.">
        <title>The Global Catalogue of Microorganisms (GCM) 10K type strain sequencing project: providing services to taxonomists for standard genome sequencing and annotation.</title>
        <authorList>
            <consortium name="The Broad Institute Genomics Platform"/>
            <consortium name="The Broad Institute Genome Sequencing Center for Infectious Disease"/>
            <person name="Wu L."/>
            <person name="Ma J."/>
        </authorList>
    </citation>
    <scope>NUCLEOTIDE SEQUENCE [LARGE SCALE GENOMIC DNA]</scope>
    <source>
        <strain evidence="3">JCM 31920</strain>
    </source>
</reference>